<keyword evidence="9" id="KW-1185">Reference proteome</keyword>
<comment type="similarity">
    <text evidence="1 6">Belongs to the peptidase S14 family.</text>
</comment>
<dbReference type="PANTHER" id="PTHR10381:SF70">
    <property type="entry name" value="ATP-DEPENDENT CLP PROTEASE PROTEOLYTIC SUBUNIT"/>
    <property type="match status" value="1"/>
</dbReference>
<evidence type="ECO:0000256" key="2">
    <source>
        <dbReference type="ARBA" id="ARBA00022490"/>
    </source>
</evidence>
<sequence>MGTSKMRLPRVMAAARPGAIALPSRRDVAAYSNPAVLDRWNAGIRAAASGENVITIYDVIGEDYWSGGGVTVNRIDAALRRIGDQAVEVHINSPGGDMFEGIAIFNRLLQHPAPVGVKVMGLAASAASIIAMAGNTIAMGPASFLMIHNCWVIAAGDRNDMAETAAYLAPFDDAMAALYAGRSGADKTTVAGWMDAETFMSAEQAIENGFADSLLTADEMEVDEGAREQASAHNAVRKAELGLCRSMSRSEARSLLSKIKGTPGAAPDAGGGAPKTATPGAGDLSWLGAAADLTRALGA</sequence>
<name>A0A4R7CBP9_9HYPH</name>
<dbReference type="PANTHER" id="PTHR10381">
    <property type="entry name" value="ATP-DEPENDENT CLP PROTEASE PROTEOLYTIC SUBUNIT"/>
    <property type="match status" value="1"/>
</dbReference>
<keyword evidence="3 8" id="KW-0645">Protease</keyword>
<dbReference type="GO" id="GO:0009368">
    <property type="term" value="C:endopeptidase Clp complex"/>
    <property type="evidence" value="ECO:0007669"/>
    <property type="project" value="TreeGrafter"/>
</dbReference>
<gene>
    <name evidence="8" type="ORF">EV668_1476</name>
</gene>
<dbReference type="PRINTS" id="PR00127">
    <property type="entry name" value="CLPPROTEASEP"/>
</dbReference>
<dbReference type="InterPro" id="IPR023562">
    <property type="entry name" value="ClpP/TepA"/>
</dbReference>
<evidence type="ECO:0000313" key="8">
    <source>
        <dbReference type="EMBL" id="TDR94197.1"/>
    </source>
</evidence>
<dbReference type="Gene3D" id="3.90.226.10">
    <property type="entry name" value="2-enoyl-CoA Hydratase, Chain A, domain 1"/>
    <property type="match status" value="1"/>
</dbReference>
<protein>
    <recommendedName>
        <fullName evidence="6">ATP-dependent Clp protease proteolytic subunit</fullName>
    </recommendedName>
</protein>
<dbReference type="GO" id="GO:0004252">
    <property type="term" value="F:serine-type endopeptidase activity"/>
    <property type="evidence" value="ECO:0007669"/>
    <property type="project" value="InterPro"/>
</dbReference>
<dbReference type="CDD" id="cd07016">
    <property type="entry name" value="S14_ClpP_1"/>
    <property type="match status" value="1"/>
</dbReference>
<dbReference type="GO" id="GO:0004176">
    <property type="term" value="F:ATP-dependent peptidase activity"/>
    <property type="evidence" value="ECO:0007669"/>
    <property type="project" value="InterPro"/>
</dbReference>
<evidence type="ECO:0000256" key="7">
    <source>
        <dbReference type="SAM" id="MobiDB-lite"/>
    </source>
</evidence>
<dbReference type="InterPro" id="IPR029045">
    <property type="entry name" value="ClpP/crotonase-like_dom_sf"/>
</dbReference>
<dbReference type="NCBIfam" id="NF045542">
    <property type="entry name" value="Clp_rel_HeadMat"/>
    <property type="match status" value="1"/>
</dbReference>
<reference evidence="8 9" key="1">
    <citation type="submission" date="2019-03" db="EMBL/GenBank/DDBJ databases">
        <title>Genomic Encyclopedia of Type Strains, Phase IV (KMG-IV): sequencing the most valuable type-strain genomes for metagenomic binning, comparative biology and taxonomic classification.</title>
        <authorList>
            <person name="Goeker M."/>
        </authorList>
    </citation>
    <scope>NUCLEOTIDE SEQUENCE [LARGE SCALE GENOMIC DNA]</scope>
    <source>
        <strain evidence="8 9">DSM 25903</strain>
    </source>
</reference>
<keyword evidence="2" id="KW-0963">Cytoplasm</keyword>
<dbReference type="Proteomes" id="UP000295122">
    <property type="component" value="Unassembled WGS sequence"/>
</dbReference>
<dbReference type="SUPFAM" id="SSF52096">
    <property type="entry name" value="ClpP/crotonase"/>
    <property type="match status" value="1"/>
</dbReference>
<dbReference type="AlphaFoldDB" id="A0A4R7CBP9"/>
<dbReference type="Pfam" id="PF00574">
    <property type="entry name" value="CLP_protease"/>
    <property type="match status" value="1"/>
</dbReference>
<proteinExistence type="inferred from homology"/>
<dbReference type="EMBL" id="SNZR01000011">
    <property type="protein sequence ID" value="TDR94197.1"/>
    <property type="molecule type" value="Genomic_DNA"/>
</dbReference>
<dbReference type="GO" id="GO:0006515">
    <property type="term" value="P:protein quality control for misfolded or incompletely synthesized proteins"/>
    <property type="evidence" value="ECO:0007669"/>
    <property type="project" value="TreeGrafter"/>
</dbReference>
<dbReference type="InterPro" id="IPR001907">
    <property type="entry name" value="ClpP"/>
</dbReference>
<keyword evidence="4" id="KW-0378">Hydrolase</keyword>
<organism evidence="8 9">
    <name type="scientific">Enterovirga rhinocerotis</name>
    <dbReference type="NCBI Taxonomy" id="1339210"/>
    <lineage>
        <taxon>Bacteria</taxon>
        <taxon>Pseudomonadati</taxon>
        <taxon>Pseudomonadota</taxon>
        <taxon>Alphaproteobacteria</taxon>
        <taxon>Hyphomicrobiales</taxon>
        <taxon>Methylobacteriaceae</taxon>
        <taxon>Enterovirga</taxon>
    </lineage>
</organism>
<evidence type="ECO:0000256" key="5">
    <source>
        <dbReference type="ARBA" id="ARBA00022825"/>
    </source>
</evidence>
<evidence type="ECO:0000256" key="3">
    <source>
        <dbReference type="ARBA" id="ARBA00022670"/>
    </source>
</evidence>
<evidence type="ECO:0000313" key="9">
    <source>
        <dbReference type="Proteomes" id="UP000295122"/>
    </source>
</evidence>
<comment type="caution">
    <text evidence="8">The sequence shown here is derived from an EMBL/GenBank/DDBJ whole genome shotgun (WGS) entry which is preliminary data.</text>
</comment>
<evidence type="ECO:0000256" key="1">
    <source>
        <dbReference type="ARBA" id="ARBA00007039"/>
    </source>
</evidence>
<evidence type="ECO:0000256" key="4">
    <source>
        <dbReference type="ARBA" id="ARBA00022801"/>
    </source>
</evidence>
<feature type="compositionally biased region" description="Low complexity" evidence="7">
    <location>
        <begin position="260"/>
        <end position="283"/>
    </location>
</feature>
<accession>A0A4R7CBP9</accession>
<keyword evidence="5" id="KW-0720">Serine protease</keyword>
<dbReference type="GO" id="GO:0051117">
    <property type="term" value="F:ATPase binding"/>
    <property type="evidence" value="ECO:0007669"/>
    <property type="project" value="TreeGrafter"/>
</dbReference>
<feature type="region of interest" description="Disordered" evidence="7">
    <location>
        <begin position="255"/>
        <end position="284"/>
    </location>
</feature>
<evidence type="ECO:0000256" key="6">
    <source>
        <dbReference type="RuleBase" id="RU003567"/>
    </source>
</evidence>